<keyword evidence="9 17" id="KW-1278">Translocase</keyword>
<dbReference type="Pfam" id="PF00361">
    <property type="entry name" value="Proton_antipo_M"/>
    <property type="match status" value="1"/>
</dbReference>
<dbReference type="InterPro" id="IPR050175">
    <property type="entry name" value="Complex_I_Subunit_2"/>
</dbReference>
<proteinExistence type="inferred from homology"/>
<comment type="subcellular location">
    <subcellularLocation>
        <location evidence="1 17">Mitochondrion inner membrane</location>
        <topology evidence="1 17">Multi-pass membrane protein</topology>
    </subcellularLocation>
</comment>
<evidence type="ECO:0000256" key="15">
    <source>
        <dbReference type="ARBA" id="ARBA00023136"/>
    </source>
</evidence>
<protein>
    <recommendedName>
        <fullName evidence="4 17">NADH-ubiquinone oxidoreductase chain 2</fullName>
        <ecNumber evidence="3 17">7.1.1.2</ecNumber>
    </recommendedName>
</protein>
<keyword evidence="8 17" id="KW-0999">Mitochondrion inner membrane</keyword>
<dbReference type="EC" id="7.1.1.2" evidence="3 17"/>
<dbReference type="Pfam" id="PF06444">
    <property type="entry name" value="NADH_dehy_S2_C"/>
    <property type="match status" value="1"/>
</dbReference>
<evidence type="ECO:0000259" key="18">
    <source>
        <dbReference type="Pfam" id="PF00361"/>
    </source>
</evidence>
<evidence type="ECO:0000256" key="17">
    <source>
        <dbReference type="RuleBase" id="RU003403"/>
    </source>
</evidence>
<dbReference type="InterPro" id="IPR010933">
    <property type="entry name" value="NADH_DH_su2_C"/>
</dbReference>
<evidence type="ECO:0000256" key="10">
    <source>
        <dbReference type="ARBA" id="ARBA00022982"/>
    </source>
</evidence>
<keyword evidence="5" id="KW-0813">Transport</keyword>
<feature type="transmembrane region" description="Helical" evidence="17">
    <location>
        <begin position="57"/>
        <end position="76"/>
    </location>
</feature>
<evidence type="ECO:0000256" key="16">
    <source>
        <dbReference type="ARBA" id="ARBA00049551"/>
    </source>
</evidence>
<reference evidence="20" key="1">
    <citation type="journal article" date="2008" name="Gene">
        <title>Molecular phylogenetic and dating analyses using mitochondrial DNA sequences of eyelid geckos (Squamata: Eublepharidae).</title>
        <authorList>
            <person name="Jonniaux P."/>
            <person name="Kumazawa Y."/>
        </authorList>
    </citation>
    <scope>NUCLEOTIDE SEQUENCE</scope>
</reference>
<feature type="transmembrane region" description="Helical" evidence="17">
    <location>
        <begin position="96"/>
        <end position="115"/>
    </location>
</feature>
<evidence type="ECO:0000313" key="20">
    <source>
        <dbReference type="EMBL" id="BAF96548.1"/>
    </source>
</evidence>
<gene>
    <name evidence="20" type="primary">ND2</name>
</gene>
<evidence type="ECO:0000256" key="9">
    <source>
        <dbReference type="ARBA" id="ARBA00022967"/>
    </source>
</evidence>
<dbReference type="GO" id="GO:0008137">
    <property type="term" value="F:NADH dehydrogenase (ubiquinone) activity"/>
    <property type="evidence" value="ECO:0007669"/>
    <property type="project" value="UniProtKB-EC"/>
</dbReference>
<accession>A9ZNX3</accession>
<dbReference type="PANTHER" id="PTHR46552">
    <property type="entry name" value="NADH-UBIQUINONE OXIDOREDUCTASE CHAIN 2"/>
    <property type="match status" value="1"/>
</dbReference>
<dbReference type="GO" id="GO:0005743">
    <property type="term" value="C:mitochondrial inner membrane"/>
    <property type="evidence" value="ECO:0007669"/>
    <property type="project" value="UniProtKB-SubCell"/>
</dbReference>
<organism evidence="20">
    <name type="scientific">Coleonyx brevis</name>
    <dbReference type="NCBI Taxonomy" id="449386"/>
    <lineage>
        <taxon>Eukaryota</taxon>
        <taxon>Metazoa</taxon>
        <taxon>Chordata</taxon>
        <taxon>Craniata</taxon>
        <taxon>Vertebrata</taxon>
        <taxon>Euteleostomi</taxon>
        <taxon>Lepidosauria</taxon>
        <taxon>Squamata</taxon>
        <taxon>Bifurcata</taxon>
        <taxon>Gekkota</taxon>
        <taxon>Eublepharidae</taxon>
        <taxon>Eublepharinae</taxon>
        <taxon>Coleonyx</taxon>
    </lineage>
</organism>
<feature type="transmembrane region" description="Helical" evidence="17">
    <location>
        <begin position="236"/>
        <end position="254"/>
    </location>
</feature>
<comment type="similarity">
    <text evidence="2 17">Belongs to the complex I subunit 2 family.</text>
</comment>
<dbReference type="GO" id="GO:0006120">
    <property type="term" value="P:mitochondrial electron transport, NADH to ubiquinone"/>
    <property type="evidence" value="ECO:0007669"/>
    <property type="project" value="InterPro"/>
</dbReference>
<feature type="transmembrane region" description="Helical" evidence="17">
    <location>
        <begin position="202"/>
        <end position="224"/>
    </location>
</feature>
<feature type="transmembrane region" description="Helical" evidence="17">
    <location>
        <begin position="324"/>
        <end position="345"/>
    </location>
</feature>
<feature type="transmembrane region" description="Helical" evidence="17">
    <location>
        <begin position="274"/>
        <end position="294"/>
    </location>
</feature>
<evidence type="ECO:0000259" key="19">
    <source>
        <dbReference type="Pfam" id="PF06444"/>
    </source>
</evidence>
<sequence length="347" mass="37910">MSPATWAILISSLSTGTIITMSSHHWLLAWIGLEMNTLAIIPIISKQHHPRATEASTKYFLTQAAASALILLSSTTNAWTTGQWDITQLTNTQSTMMLTLAIAMKLGLVPTHFWFPEVMQGSTITTAMIISTWQKLAPLTLLCLTTNHLSQTTLICLSLLSTTTAGISGLNQTQTRKIMAYSSIAHMGWLTMTLTLDLNLTTLTIIIYITLTTAMFSTLMTTLAKTITDLGTSWSCSPTTMVLTLISLLSLGGLPPLTGFMPKWLILKEMANSGFTILATMIALSSLPSLFFYLRMAYLTTMTAPPATTTTNHKWRFPLKHKTAMPPLITASILLLPMTTTILAMTT</sequence>
<keyword evidence="12 17" id="KW-0520">NAD</keyword>
<dbReference type="AlphaFoldDB" id="A9ZNX3"/>
<dbReference type="PRINTS" id="PR01436">
    <property type="entry name" value="NADHDHGNASE2"/>
</dbReference>
<evidence type="ECO:0000256" key="13">
    <source>
        <dbReference type="ARBA" id="ARBA00023075"/>
    </source>
</evidence>
<evidence type="ECO:0000256" key="6">
    <source>
        <dbReference type="ARBA" id="ARBA00022660"/>
    </source>
</evidence>
<evidence type="ECO:0000256" key="7">
    <source>
        <dbReference type="ARBA" id="ARBA00022692"/>
    </source>
</evidence>
<keyword evidence="13 17" id="KW-0830">Ubiquinone</keyword>
<feature type="domain" description="NADH:quinone oxidoreductase/Mrp antiporter transmembrane" evidence="18">
    <location>
        <begin position="23"/>
        <end position="283"/>
    </location>
</feature>
<feature type="domain" description="NADH dehydrogenase subunit 2 C-terminal" evidence="19">
    <location>
        <begin position="290"/>
        <end position="343"/>
    </location>
</feature>
<dbReference type="EMBL" id="AB308464">
    <property type="protein sequence ID" value="BAF96548.1"/>
    <property type="molecule type" value="Genomic_DNA"/>
</dbReference>
<dbReference type="InterPro" id="IPR001750">
    <property type="entry name" value="ND/Mrp_TM"/>
</dbReference>
<keyword evidence="7 17" id="KW-0812">Transmembrane</keyword>
<dbReference type="PANTHER" id="PTHR46552:SF1">
    <property type="entry name" value="NADH-UBIQUINONE OXIDOREDUCTASE CHAIN 2"/>
    <property type="match status" value="1"/>
</dbReference>
<evidence type="ECO:0000256" key="5">
    <source>
        <dbReference type="ARBA" id="ARBA00022448"/>
    </source>
</evidence>
<evidence type="ECO:0000256" key="14">
    <source>
        <dbReference type="ARBA" id="ARBA00023128"/>
    </source>
</evidence>
<keyword evidence="11 17" id="KW-1133">Transmembrane helix</keyword>
<evidence type="ECO:0000256" key="1">
    <source>
        <dbReference type="ARBA" id="ARBA00004448"/>
    </source>
</evidence>
<geneLocation type="mitochondrion" evidence="20"/>
<evidence type="ECO:0000256" key="12">
    <source>
        <dbReference type="ARBA" id="ARBA00023027"/>
    </source>
</evidence>
<evidence type="ECO:0000256" key="8">
    <source>
        <dbReference type="ARBA" id="ARBA00022792"/>
    </source>
</evidence>
<evidence type="ECO:0000256" key="4">
    <source>
        <dbReference type="ARBA" id="ARBA00021008"/>
    </source>
</evidence>
<dbReference type="InterPro" id="IPR003917">
    <property type="entry name" value="NADH_UbQ_OxRdtase_chain2"/>
</dbReference>
<comment type="function">
    <text evidence="17">Core subunit of the mitochondrial membrane respiratory chain NADH dehydrogenase (Complex I) which catalyzes electron transfer from NADH through the respiratory chain, using ubiquinone as an electron acceptor. Essential for the catalytic activity and assembly of complex I.</text>
</comment>
<evidence type="ECO:0000256" key="2">
    <source>
        <dbReference type="ARBA" id="ARBA00007012"/>
    </source>
</evidence>
<keyword evidence="15 17" id="KW-0472">Membrane</keyword>
<evidence type="ECO:0000256" key="3">
    <source>
        <dbReference type="ARBA" id="ARBA00012944"/>
    </source>
</evidence>
<name>A9ZNX3_9SAUR</name>
<keyword evidence="6 17" id="KW-0679">Respiratory chain</keyword>
<comment type="catalytic activity">
    <reaction evidence="16 17">
        <text>a ubiquinone + NADH + 5 H(+)(in) = a ubiquinol + NAD(+) + 4 H(+)(out)</text>
        <dbReference type="Rhea" id="RHEA:29091"/>
        <dbReference type="Rhea" id="RHEA-COMP:9565"/>
        <dbReference type="Rhea" id="RHEA-COMP:9566"/>
        <dbReference type="ChEBI" id="CHEBI:15378"/>
        <dbReference type="ChEBI" id="CHEBI:16389"/>
        <dbReference type="ChEBI" id="CHEBI:17976"/>
        <dbReference type="ChEBI" id="CHEBI:57540"/>
        <dbReference type="ChEBI" id="CHEBI:57945"/>
        <dbReference type="EC" id="7.1.1.2"/>
    </reaction>
</comment>
<keyword evidence="14 17" id="KW-0496">Mitochondrion</keyword>
<keyword evidence="10 17" id="KW-0249">Electron transport</keyword>
<evidence type="ECO:0000256" key="11">
    <source>
        <dbReference type="ARBA" id="ARBA00022989"/>
    </source>
</evidence>